<comment type="function">
    <text evidence="4">The coatomer is a cytosolic protein complex that binds to dilysine motifs and reversibly associates with Golgi non-clathrin-coated vesicles, which further mediate biosynthetic protein transport from the ER, via the Golgi up to the trans Golgi network. Coatomer complex is required for budding from Golgi membranes, and is essential for the retrograde Golgi-to-ER transport of dilysine-tagged proteins.</text>
</comment>
<dbReference type="CDD" id="cd00200">
    <property type="entry name" value="WD40"/>
    <property type="match status" value="1"/>
</dbReference>
<keyword evidence="2 6" id="KW-0853">WD repeat</keyword>
<comment type="caution">
    <text evidence="7">The sequence shown here is derived from an EMBL/GenBank/DDBJ whole genome shotgun (WGS) entry which is preliminary data.</text>
</comment>
<dbReference type="FunFam" id="2.130.10.10:FF:000016">
    <property type="entry name" value="Coatomer alpha subunit, putative"/>
    <property type="match status" value="1"/>
</dbReference>
<dbReference type="InterPro" id="IPR050844">
    <property type="entry name" value="Coatomer_complex_subunit"/>
</dbReference>
<dbReference type="InterPro" id="IPR001680">
    <property type="entry name" value="WD40_rpt"/>
</dbReference>
<accession>A0A8S3TC15</accession>
<dbReference type="GO" id="GO:0006886">
    <property type="term" value="P:intracellular protein transport"/>
    <property type="evidence" value="ECO:0007669"/>
    <property type="project" value="TreeGrafter"/>
</dbReference>
<gene>
    <name evidence="7" type="ORF">MEDL_44055</name>
</gene>
<dbReference type="GO" id="GO:0030126">
    <property type="term" value="C:COPI vesicle coat"/>
    <property type="evidence" value="ECO:0007669"/>
    <property type="project" value="TreeGrafter"/>
</dbReference>
<dbReference type="PROSITE" id="PS50082">
    <property type="entry name" value="WD_REPEATS_2"/>
    <property type="match status" value="4"/>
</dbReference>
<dbReference type="Gene3D" id="2.130.10.10">
    <property type="entry name" value="YVTN repeat-like/Quinoprotein amine dehydrogenase"/>
    <property type="match status" value="1"/>
</dbReference>
<evidence type="ECO:0000256" key="1">
    <source>
        <dbReference type="ARBA" id="ARBA00004347"/>
    </source>
</evidence>
<dbReference type="InterPro" id="IPR019775">
    <property type="entry name" value="WD40_repeat_CS"/>
</dbReference>
<evidence type="ECO:0000256" key="2">
    <source>
        <dbReference type="ARBA" id="ARBA00022574"/>
    </source>
</evidence>
<dbReference type="PANTHER" id="PTHR19876:SF2">
    <property type="entry name" value="COATOMER SUBUNIT BETA"/>
    <property type="match status" value="1"/>
</dbReference>
<dbReference type="SUPFAM" id="SSF50978">
    <property type="entry name" value="WD40 repeat-like"/>
    <property type="match status" value="1"/>
</dbReference>
<evidence type="ECO:0000313" key="8">
    <source>
        <dbReference type="Proteomes" id="UP000683360"/>
    </source>
</evidence>
<feature type="repeat" description="WD" evidence="6">
    <location>
        <begin position="11"/>
        <end position="52"/>
    </location>
</feature>
<keyword evidence="3" id="KW-0677">Repeat</keyword>
<evidence type="ECO:0000256" key="6">
    <source>
        <dbReference type="PROSITE-ProRule" id="PRU00221"/>
    </source>
</evidence>
<evidence type="ECO:0000313" key="7">
    <source>
        <dbReference type="EMBL" id="CAG2231254.1"/>
    </source>
</evidence>
<keyword evidence="8" id="KW-1185">Reference proteome</keyword>
<sequence length="230" mass="26579">MPLRLDIKRKLSARSDRVKSVDLHPTEPWMLASLYNGNVHIWNFESQTLIKSFEVCDLPVRAAAFVPRKNWIITGSDDMHVRCYNYNTLERVHQFEAHSDYIRAITVHPTQPFILTSSDDMLIKLWDWDKKWTCTQVFEGHTHYVMQIVVNPKDNNTFASASLDRTVKVWQLGSPTPNFTLEGADDRLIKIWDYQNKTCVQTLEGHAQNISAVRFHPELPIILTGSEDGL</sequence>
<reference evidence="7" key="1">
    <citation type="submission" date="2021-03" db="EMBL/GenBank/DDBJ databases">
        <authorList>
            <person name="Bekaert M."/>
        </authorList>
    </citation>
    <scope>NUCLEOTIDE SEQUENCE</scope>
</reference>
<comment type="subcellular location">
    <subcellularLocation>
        <location evidence="1">Cytoplasmic vesicle</location>
        <location evidence="1">COPI-coated vesicle membrane</location>
        <topology evidence="1">Peripheral membrane protein</topology>
        <orientation evidence="1">Cytoplasmic side</orientation>
    </subcellularLocation>
</comment>
<feature type="repeat" description="WD" evidence="6">
    <location>
        <begin position="138"/>
        <end position="180"/>
    </location>
</feature>
<dbReference type="GO" id="GO:0006890">
    <property type="term" value="P:retrograde vesicle-mediated transport, Golgi to endoplasmic reticulum"/>
    <property type="evidence" value="ECO:0007669"/>
    <property type="project" value="TreeGrafter"/>
</dbReference>
<dbReference type="AlphaFoldDB" id="A0A8S3TC15"/>
<dbReference type="PRINTS" id="PR00320">
    <property type="entry name" value="GPROTEINBRPT"/>
</dbReference>
<dbReference type="PANTHER" id="PTHR19876">
    <property type="entry name" value="COATOMER"/>
    <property type="match status" value="1"/>
</dbReference>
<dbReference type="PROSITE" id="PS00678">
    <property type="entry name" value="WD_REPEATS_1"/>
    <property type="match status" value="1"/>
</dbReference>
<evidence type="ECO:0000256" key="3">
    <source>
        <dbReference type="ARBA" id="ARBA00022737"/>
    </source>
</evidence>
<feature type="repeat" description="WD" evidence="6">
    <location>
        <begin position="203"/>
        <end position="230"/>
    </location>
</feature>
<organism evidence="7 8">
    <name type="scientific">Mytilus edulis</name>
    <name type="common">Blue mussel</name>
    <dbReference type="NCBI Taxonomy" id="6550"/>
    <lineage>
        <taxon>Eukaryota</taxon>
        <taxon>Metazoa</taxon>
        <taxon>Spiralia</taxon>
        <taxon>Lophotrochozoa</taxon>
        <taxon>Mollusca</taxon>
        <taxon>Bivalvia</taxon>
        <taxon>Autobranchia</taxon>
        <taxon>Pteriomorphia</taxon>
        <taxon>Mytilida</taxon>
        <taxon>Mytiloidea</taxon>
        <taxon>Mytilidae</taxon>
        <taxon>Mytilinae</taxon>
        <taxon>Mytilus</taxon>
    </lineage>
</organism>
<proteinExistence type="predicted"/>
<feature type="repeat" description="WD" evidence="6">
    <location>
        <begin position="95"/>
        <end position="127"/>
    </location>
</feature>
<dbReference type="GO" id="GO:0006891">
    <property type="term" value="P:intra-Golgi vesicle-mediated transport"/>
    <property type="evidence" value="ECO:0007669"/>
    <property type="project" value="TreeGrafter"/>
</dbReference>
<dbReference type="Pfam" id="PF00400">
    <property type="entry name" value="WD40"/>
    <property type="match status" value="5"/>
</dbReference>
<name>A0A8S3TC15_MYTED</name>
<dbReference type="OrthoDB" id="2150324at2759"/>
<dbReference type="EMBL" id="CAJPWZ010002135">
    <property type="protein sequence ID" value="CAG2231254.1"/>
    <property type="molecule type" value="Genomic_DNA"/>
</dbReference>
<protein>
    <recommendedName>
        <fullName evidence="5">Beta'-coat protein</fullName>
    </recommendedName>
</protein>
<dbReference type="InterPro" id="IPR036322">
    <property type="entry name" value="WD40_repeat_dom_sf"/>
</dbReference>
<evidence type="ECO:0000256" key="5">
    <source>
        <dbReference type="ARBA" id="ARBA00032920"/>
    </source>
</evidence>
<dbReference type="PROSITE" id="PS50294">
    <property type="entry name" value="WD_REPEATS_REGION"/>
    <property type="match status" value="3"/>
</dbReference>
<dbReference type="GO" id="GO:0006888">
    <property type="term" value="P:endoplasmic reticulum to Golgi vesicle-mediated transport"/>
    <property type="evidence" value="ECO:0007669"/>
    <property type="project" value="TreeGrafter"/>
</dbReference>
<dbReference type="Proteomes" id="UP000683360">
    <property type="component" value="Unassembled WGS sequence"/>
</dbReference>
<dbReference type="SMART" id="SM00320">
    <property type="entry name" value="WD40"/>
    <property type="match status" value="5"/>
</dbReference>
<evidence type="ECO:0000256" key="4">
    <source>
        <dbReference type="ARBA" id="ARBA00025536"/>
    </source>
</evidence>
<dbReference type="InterPro" id="IPR020472">
    <property type="entry name" value="WD40_PAC1"/>
</dbReference>
<dbReference type="InterPro" id="IPR015943">
    <property type="entry name" value="WD40/YVTN_repeat-like_dom_sf"/>
</dbReference>